<feature type="domain" description="Endonuclease/exonuclease/phosphatase" evidence="1">
    <location>
        <begin position="30"/>
        <end position="347"/>
    </location>
</feature>
<dbReference type="PANTHER" id="PTHR42834">
    <property type="entry name" value="ENDONUCLEASE/EXONUCLEASE/PHOSPHATASE FAMILY PROTEIN (AFU_ORTHOLOGUE AFUA_3G09210)"/>
    <property type="match status" value="1"/>
</dbReference>
<dbReference type="GO" id="GO:0004519">
    <property type="term" value="F:endonuclease activity"/>
    <property type="evidence" value="ECO:0007669"/>
    <property type="project" value="UniProtKB-KW"/>
</dbReference>
<proteinExistence type="predicted"/>
<dbReference type="AlphaFoldDB" id="A0A2U0HZ08"/>
<protein>
    <submittedName>
        <fullName evidence="2">Endonuclease</fullName>
    </submittedName>
</protein>
<dbReference type="PANTHER" id="PTHR42834:SF1">
    <property type="entry name" value="ENDONUCLEASE_EXONUCLEASE_PHOSPHATASE FAMILY PROTEIN (AFU_ORTHOLOGUE AFUA_3G09210)"/>
    <property type="match status" value="1"/>
</dbReference>
<name>A0A2U0HZ08_9FLAO</name>
<keyword evidence="2" id="KW-0255">Endonuclease</keyword>
<comment type="caution">
    <text evidence="2">The sequence shown here is derived from an EMBL/GenBank/DDBJ whole genome shotgun (WGS) entry which is preliminary data.</text>
</comment>
<keyword evidence="3" id="KW-1185">Reference proteome</keyword>
<evidence type="ECO:0000313" key="3">
    <source>
        <dbReference type="Proteomes" id="UP000245962"/>
    </source>
</evidence>
<sequence>MKFKHYLLVIFTFSALNIWAQEEKKYKVNTIAFYNLENLYDPVDDTTINDEASPIMEMGEDLREDVYKQKLANMAKVISEIGKDVTGTSPAIVGVSEIENRKVLEDLLNQEPLLHKDYGIVQFDSPDRRGIDVALLYQKKLFTPTNYKAHPLLIYYNNDRTKRIYTRDQLLVSGMLDGEKMHFIVNHWPSRSGGEARSRSKRMKAAKLNKQIIDSLFSEDPYAKIITMGDFNDDPTSPSVKEILKAKEDREDVKLKELYNPMEAMHNKGIGTLAWRDSWNLFDQMILSQEFLKKEYSSYRFYKAGVFNKSYLATPRGRYKGYPYRSFVGGFTGGYSDHFPVFVYLIKEVSNQ</sequence>
<dbReference type="OrthoDB" id="9802724at2"/>
<keyword evidence="2" id="KW-0378">Hydrolase</keyword>
<dbReference type="Proteomes" id="UP000245962">
    <property type="component" value="Unassembled WGS sequence"/>
</dbReference>
<dbReference type="SUPFAM" id="SSF56219">
    <property type="entry name" value="DNase I-like"/>
    <property type="match status" value="1"/>
</dbReference>
<dbReference type="InterPro" id="IPR005135">
    <property type="entry name" value="Endo/exonuclease/phosphatase"/>
</dbReference>
<reference evidence="2 3" key="1">
    <citation type="submission" date="2018-04" db="EMBL/GenBank/DDBJ databases">
        <title>Marixanthomonas spongiae HN-E44 sp. nov., isolated from a marine sponge.</title>
        <authorList>
            <person name="Luo L."/>
            <person name="Zhuang L."/>
        </authorList>
    </citation>
    <scope>NUCLEOTIDE SEQUENCE [LARGE SCALE GENOMIC DNA]</scope>
    <source>
        <strain evidence="2 3">HN-E44</strain>
    </source>
</reference>
<evidence type="ECO:0000313" key="2">
    <source>
        <dbReference type="EMBL" id="PVW14111.1"/>
    </source>
</evidence>
<dbReference type="Gene3D" id="3.60.10.10">
    <property type="entry name" value="Endonuclease/exonuclease/phosphatase"/>
    <property type="match status" value="1"/>
</dbReference>
<keyword evidence="2" id="KW-0540">Nuclease</keyword>
<dbReference type="EMBL" id="QEHR01000006">
    <property type="protein sequence ID" value="PVW14111.1"/>
    <property type="molecule type" value="Genomic_DNA"/>
</dbReference>
<organism evidence="2 3">
    <name type="scientific">Marixanthomonas spongiae</name>
    <dbReference type="NCBI Taxonomy" id="2174845"/>
    <lineage>
        <taxon>Bacteria</taxon>
        <taxon>Pseudomonadati</taxon>
        <taxon>Bacteroidota</taxon>
        <taxon>Flavobacteriia</taxon>
        <taxon>Flavobacteriales</taxon>
        <taxon>Flavobacteriaceae</taxon>
        <taxon>Marixanthomonas</taxon>
    </lineage>
</organism>
<dbReference type="InterPro" id="IPR036691">
    <property type="entry name" value="Endo/exonu/phosph_ase_sf"/>
</dbReference>
<dbReference type="Pfam" id="PF19580">
    <property type="entry name" value="Exo_endo_phos_3"/>
    <property type="match status" value="1"/>
</dbReference>
<evidence type="ECO:0000259" key="1">
    <source>
        <dbReference type="Pfam" id="PF19580"/>
    </source>
</evidence>
<gene>
    <name evidence="2" type="ORF">DDV96_09850</name>
</gene>
<accession>A0A2U0HZ08</accession>
<dbReference type="RefSeq" id="WP_116694600.1">
    <property type="nucleotide sequence ID" value="NZ_QEHR01000006.1"/>
</dbReference>